<proteinExistence type="predicted"/>
<sequence length="83" mass="9613">MGLIYHQHRIWKHGMAQCIDKSSFCCVNPHLFHIFKFNVCLETADKYCWETGLLRSLFSTVLVCLLNAFIMSSCLEIQNPDMA</sequence>
<dbReference type="Proteomes" id="UP000770717">
    <property type="component" value="Unassembled WGS sequence"/>
</dbReference>
<evidence type="ECO:0000256" key="1">
    <source>
        <dbReference type="SAM" id="Phobius"/>
    </source>
</evidence>
<comment type="caution">
    <text evidence="2">The sequence shown here is derived from an EMBL/GenBank/DDBJ whole genome shotgun (WGS) entry which is preliminary data.</text>
</comment>
<evidence type="ECO:0000313" key="3">
    <source>
        <dbReference type="Proteomes" id="UP000770717"/>
    </source>
</evidence>
<accession>A0A8J6FJU2</accession>
<dbReference type="EMBL" id="WNTK01000002">
    <property type="protein sequence ID" value="KAG9489308.1"/>
    <property type="molecule type" value="Genomic_DNA"/>
</dbReference>
<dbReference type="AlphaFoldDB" id="A0A8J6FJU2"/>
<protein>
    <submittedName>
        <fullName evidence="2">Uncharacterized protein</fullName>
    </submittedName>
</protein>
<name>A0A8J6FJU2_ELECQ</name>
<gene>
    <name evidence="2" type="ORF">GDO78_005352</name>
</gene>
<keyword evidence="1" id="KW-0472">Membrane</keyword>
<organism evidence="2 3">
    <name type="scientific">Eleutherodactylus coqui</name>
    <name type="common">Puerto Rican coqui</name>
    <dbReference type="NCBI Taxonomy" id="57060"/>
    <lineage>
        <taxon>Eukaryota</taxon>
        <taxon>Metazoa</taxon>
        <taxon>Chordata</taxon>
        <taxon>Craniata</taxon>
        <taxon>Vertebrata</taxon>
        <taxon>Euteleostomi</taxon>
        <taxon>Amphibia</taxon>
        <taxon>Batrachia</taxon>
        <taxon>Anura</taxon>
        <taxon>Neobatrachia</taxon>
        <taxon>Hyloidea</taxon>
        <taxon>Eleutherodactylidae</taxon>
        <taxon>Eleutherodactylinae</taxon>
        <taxon>Eleutherodactylus</taxon>
        <taxon>Eleutherodactylus</taxon>
    </lineage>
</organism>
<keyword evidence="1" id="KW-1133">Transmembrane helix</keyword>
<feature type="transmembrane region" description="Helical" evidence="1">
    <location>
        <begin position="57"/>
        <end position="77"/>
    </location>
</feature>
<evidence type="ECO:0000313" key="2">
    <source>
        <dbReference type="EMBL" id="KAG9489308.1"/>
    </source>
</evidence>
<reference evidence="2" key="1">
    <citation type="thesis" date="2020" institute="ProQuest LLC" country="789 East Eisenhower Parkway, Ann Arbor, MI, USA">
        <title>Comparative Genomics and Chromosome Evolution.</title>
        <authorList>
            <person name="Mudd A.B."/>
        </authorList>
    </citation>
    <scope>NUCLEOTIDE SEQUENCE</scope>
    <source>
        <strain evidence="2">HN-11 Male</strain>
        <tissue evidence="2">Kidney and liver</tissue>
    </source>
</reference>
<keyword evidence="1" id="KW-0812">Transmembrane</keyword>
<keyword evidence="3" id="KW-1185">Reference proteome</keyword>